<name>Q07GJ9_ROSDO</name>
<organism evidence="1 2">
    <name type="scientific">Roseobacter denitrificans (strain ATCC 33942 / OCh 114)</name>
    <name type="common">Erythrobacter sp. (strain OCh 114)</name>
    <name type="synonym">Roseobacter denitrificans</name>
    <dbReference type="NCBI Taxonomy" id="375451"/>
    <lineage>
        <taxon>Bacteria</taxon>
        <taxon>Pseudomonadati</taxon>
        <taxon>Pseudomonadota</taxon>
        <taxon>Alphaproteobacteria</taxon>
        <taxon>Rhodobacterales</taxon>
        <taxon>Roseobacteraceae</taxon>
        <taxon>Roseobacter</taxon>
    </lineage>
</organism>
<dbReference type="KEGG" id="rde:RD1_A0104"/>
<protein>
    <submittedName>
        <fullName evidence="1">Uncharacterized protein</fullName>
    </submittedName>
</protein>
<geneLocation type="plasmid" evidence="1 2">
    <name>pTB1</name>
</geneLocation>
<proteinExistence type="predicted"/>
<keyword evidence="2" id="KW-1185">Reference proteome</keyword>
<sequence length="39" mass="4295">MFKFRHGAAKVGCLAVAEGKDYAAKKEDWLRSSKTAPLI</sequence>
<reference evidence="1 2" key="1">
    <citation type="journal article" date="2007" name="J. Bacteriol.">
        <title>The complete genome sequence of Roseobacter denitrificans reveals a mixotrophic rather than photosynthetic metabolism.</title>
        <authorList>
            <person name="Swingley W.D."/>
            <person name="Sadekar S."/>
            <person name="Mastrian S.D."/>
            <person name="Matthies H.J."/>
            <person name="Hao J."/>
            <person name="Ramos H."/>
            <person name="Acharya C.R."/>
            <person name="Conrad A.L."/>
            <person name="Taylor H.L."/>
            <person name="Dejesa L.C."/>
            <person name="Shah M.K."/>
            <person name="O'huallachain M.E."/>
            <person name="Lince M.T."/>
            <person name="Blankenship R.E."/>
            <person name="Beatty J.T."/>
            <person name="Touchman J.W."/>
        </authorList>
    </citation>
    <scope>NUCLEOTIDE SEQUENCE [LARGE SCALE GENOMIC DNA]</scope>
    <source>
        <strain evidence="2">ATCC 33942 / OCh 114</strain>
        <plasmid evidence="1 2">pTB1</plasmid>
    </source>
</reference>
<keyword evidence="1" id="KW-0614">Plasmid</keyword>
<dbReference type="EMBL" id="CP000464">
    <property type="protein sequence ID" value="ABI93400.1"/>
    <property type="molecule type" value="Genomic_DNA"/>
</dbReference>
<accession>Q07GJ9</accession>
<evidence type="ECO:0000313" key="1">
    <source>
        <dbReference type="EMBL" id="ABI93400.1"/>
    </source>
</evidence>
<gene>
    <name evidence="1" type="ordered locus">RD1_A0104</name>
</gene>
<dbReference type="HOGENOM" id="CLU_3316232_0_0_5"/>
<dbReference type="Proteomes" id="UP000007029">
    <property type="component" value="Plasmid pTB1"/>
</dbReference>
<evidence type="ECO:0000313" key="2">
    <source>
        <dbReference type="Proteomes" id="UP000007029"/>
    </source>
</evidence>
<dbReference type="AlphaFoldDB" id="Q07GJ9"/>